<dbReference type="CDD" id="cd06225">
    <property type="entry name" value="HAMP"/>
    <property type="match status" value="1"/>
</dbReference>
<evidence type="ECO:0000256" key="5">
    <source>
        <dbReference type="ARBA" id="ARBA00022679"/>
    </source>
</evidence>
<name>A0A1T5B761_9BACT</name>
<dbReference type="InterPro" id="IPR005467">
    <property type="entry name" value="His_kinase_dom"/>
</dbReference>
<evidence type="ECO:0000256" key="11">
    <source>
        <dbReference type="SAM" id="Phobius"/>
    </source>
</evidence>
<dbReference type="Proteomes" id="UP000190897">
    <property type="component" value="Unassembled WGS sequence"/>
</dbReference>
<dbReference type="GO" id="GO:0005886">
    <property type="term" value="C:plasma membrane"/>
    <property type="evidence" value="ECO:0007669"/>
    <property type="project" value="TreeGrafter"/>
</dbReference>
<feature type="domain" description="HAMP" evidence="13">
    <location>
        <begin position="184"/>
        <end position="237"/>
    </location>
</feature>
<accession>A0A1T5B761</accession>
<dbReference type="InterPro" id="IPR050428">
    <property type="entry name" value="TCS_sensor_his_kinase"/>
</dbReference>
<dbReference type="SMART" id="SM00304">
    <property type="entry name" value="HAMP"/>
    <property type="match status" value="1"/>
</dbReference>
<keyword evidence="9" id="KW-0902">Two-component regulatory system</keyword>
<comment type="subcellular location">
    <subcellularLocation>
        <location evidence="2">Membrane</location>
    </subcellularLocation>
</comment>
<sequence length="459" mass="51440">MITSYKNKIAADFTLSTALLVTVIFFVIYYVVSLAVFNGLQKDIIFEADKHFYEVGVKDGAPYIADKAEWFEREHRELEVNPVFVQITDQNGIAIEKSPNLKQDALSTDLSKKDKVFFRSKLKGLSIAQIQVALKEKDKLAGYLVVAIPIAESERVLDTLKNVLLIAFPIVLLVLFFVTRFIAGKSIQPVLSVIDTASKITNENLTARIPLPLGKDELGRLVVTINDLLDRIANAVEREKQFTSDASHELRTPLAVIKGTLEVLIRKPRSAQEYVEKAAYCITEIDRISYLVDQLLLLARFESQKKALDSRSTDLAELTAMILQRQQDHILNKGLSVELEIGDQYDVYSDPYMVEIIIENLISNAIKYSDPNESIRIGINKLNSEITYTVIDKGIGIAADEIPKLQEPFYRSNPLQHPHITGNGLGLSIVKRMCELLAIQFEIESQPGAGTKAKLIFES</sequence>
<dbReference type="InterPro" id="IPR003660">
    <property type="entry name" value="HAMP_dom"/>
</dbReference>
<dbReference type="Pfam" id="PF00512">
    <property type="entry name" value="HisKA"/>
    <property type="match status" value="1"/>
</dbReference>
<dbReference type="PROSITE" id="PS50109">
    <property type="entry name" value="HIS_KIN"/>
    <property type="match status" value="1"/>
</dbReference>
<evidence type="ECO:0000256" key="3">
    <source>
        <dbReference type="ARBA" id="ARBA00012438"/>
    </source>
</evidence>
<dbReference type="PANTHER" id="PTHR45436">
    <property type="entry name" value="SENSOR HISTIDINE KINASE YKOH"/>
    <property type="match status" value="1"/>
</dbReference>
<dbReference type="AlphaFoldDB" id="A0A1T5B761"/>
<keyword evidence="15" id="KW-1185">Reference proteome</keyword>
<dbReference type="SMART" id="SM00387">
    <property type="entry name" value="HATPase_c"/>
    <property type="match status" value="1"/>
</dbReference>
<dbReference type="RefSeq" id="WP_082212704.1">
    <property type="nucleotide sequence ID" value="NZ_FUZA01000001.1"/>
</dbReference>
<gene>
    <name evidence="14" type="ORF">SAMN05660293_00074</name>
</gene>
<dbReference type="CDD" id="cd00082">
    <property type="entry name" value="HisKA"/>
    <property type="match status" value="1"/>
</dbReference>
<feature type="domain" description="Histidine kinase" evidence="12">
    <location>
        <begin position="245"/>
        <end position="459"/>
    </location>
</feature>
<evidence type="ECO:0000256" key="10">
    <source>
        <dbReference type="ARBA" id="ARBA00023136"/>
    </source>
</evidence>
<reference evidence="15" key="1">
    <citation type="submission" date="2017-02" db="EMBL/GenBank/DDBJ databases">
        <authorList>
            <person name="Varghese N."/>
            <person name="Submissions S."/>
        </authorList>
    </citation>
    <scope>NUCLEOTIDE SEQUENCE [LARGE SCALE GENOMIC DNA]</scope>
    <source>
        <strain evidence="15">DSM 22270</strain>
    </source>
</reference>
<dbReference type="PANTHER" id="PTHR45436:SF5">
    <property type="entry name" value="SENSOR HISTIDINE KINASE TRCS"/>
    <property type="match status" value="1"/>
</dbReference>
<evidence type="ECO:0000313" key="15">
    <source>
        <dbReference type="Proteomes" id="UP000190897"/>
    </source>
</evidence>
<dbReference type="EC" id="2.7.13.3" evidence="3"/>
<dbReference type="SMART" id="SM00388">
    <property type="entry name" value="HisKA"/>
    <property type="match status" value="1"/>
</dbReference>
<evidence type="ECO:0000313" key="14">
    <source>
        <dbReference type="EMBL" id="SKB43121.1"/>
    </source>
</evidence>
<dbReference type="SUPFAM" id="SSF158472">
    <property type="entry name" value="HAMP domain-like"/>
    <property type="match status" value="1"/>
</dbReference>
<evidence type="ECO:0000259" key="12">
    <source>
        <dbReference type="PROSITE" id="PS50109"/>
    </source>
</evidence>
<dbReference type="InterPro" id="IPR004358">
    <property type="entry name" value="Sig_transdc_His_kin-like_C"/>
</dbReference>
<evidence type="ECO:0000259" key="13">
    <source>
        <dbReference type="PROSITE" id="PS50885"/>
    </source>
</evidence>
<keyword evidence="6 11" id="KW-0812">Transmembrane</keyword>
<dbReference type="SUPFAM" id="SSF55874">
    <property type="entry name" value="ATPase domain of HSP90 chaperone/DNA topoisomerase II/histidine kinase"/>
    <property type="match status" value="1"/>
</dbReference>
<dbReference type="OrthoDB" id="594725at2"/>
<evidence type="ECO:0000256" key="6">
    <source>
        <dbReference type="ARBA" id="ARBA00022692"/>
    </source>
</evidence>
<protein>
    <recommendedName>
        <fullName evidence="3">histidine kinase</fullName>
        <ecNumber evidence="3">2.7.13.3</ecNumber>
    </recommendedName>
</protein>
<evidence type="ECO:0000256" key="9">
    <source>
        <dbReference type="ARBA" id="ARBA00023012"/>
    </source>
</evidence>
<feature type="transmembrane region" description="Helical" evidence="11">
    <location>
        <begin position="163"/>
        <end position="183"/>
    </location>
</feature>
<dbReference type="Gene3D" id="3.30.565.10">
    <property type="entry name" value="Histidine kinase-like ATPase, C-terminal domain"/>
    <property type="match status" value="1"/>
</dbReference>
<proteinExistence type="predicted"/>
<keyword evidence="7 14" id="KW-0418">Kinase</keyword>
<dbReference type="PROSITE" id="PS50885">
    <property type="entry name" value="HAMP"/>
    <property type="match status" value="1"/>
</dbReference>
<dbReference type="Pfam" id="PF00672">
    <property type="entry name" value="HAMP"/>
    <property type="match status" value="1"/>
</dbReference>
<keyword evidence="8 11" id="KW-1133">Transmembrane helix</keyword>
<evidence type="ECO:0000256" key="7">
    <source>
        <dbReference type="ARBA" id="ARBA00022777"/>
    </source>
</evidence>
<dbReference type="InterPro" id="IPR003594">
    <property type="entry name" value="HATPase_dom"/>
</dbReference>
<dbReference type="SUPFAM" id="SSF47384">
    <property type="entry name" value="Homodimeric domain of signal transducing histidine kinase"/>
    <property type="match status" value="1"/>
</dbReference>
<comment type="catalytic activity">
    <reaction evidence="1">
        <text>ATP + protein L-histidine = ADP + protein N-phospho-L-histidine.</text>
        <dbReference type="EC" id="2.7.13.3"/>
    </reaction>
</comment>
<dbReference type="FunFam" id="1.10.287.130:FF:000001">
    <property type="entry name" value="Two-component sensor histidine kinase"/>
    <property type="match status" value="1"/>
</dbReference>
<dbReference type="CDD" id="cd00075">
    <property type="entry name" value="HATPase"/>
    <property type="match status" value="1"/>
</dbReference>
<evidence type="ECO:0000256" key="4">
    <source>
        <dbReference type="ARBA" id="ARBA00022553"/>
    </source>
</evidence>
<keyword evidence="4" id="KW-0597">Phosphoprotein</keyword>
<evidence type="ECO:0000256" key="2">
    <source>
        <dbReference type="ARBA" id="ARBA00004370"/>
    </source>
</evidence>
<dbReference type="GO" id="GO:0000155">
    <property type="term" value="F:phosphorelay sensor kinase activity"/>
    <property type="evidence" value="ECO:0007669"/>
    <property type="project" value="InterPro"/>
</dbReference>
<keyword evidence="10 11" id="KW-0472">Membrane</keyword>
<dbReference type="Gene3D" id="1.10.287.130">
    <property type="match status" value="1"/>
</dbReference>
<dbReference type="InterPro" id="IPR036890">
    <property type="entry name" value="HATPase_C_sf"/>
</dbReference>
<dbReference type="PRINTS" id="PR00344">
    <property type="entry name" value="BCTRLSENSOR"/>
</dbReference>
<dbReference type="STRING" id="651661.SAMN05660293_00074"/>
<dbReference type="InterPro" id="IPR003661">
    <property type="entry name" value="HisK_dim/P_dom"/>
</dbReference>
<dbReference type="Gene3D" id="6.10.340.10">
    <property type="match status" value="1"/>
</dbReference>
<dbReference type="Pfam" id="PF02518">
    <property type="entry name" value="HATPase_c"/>
    <property type="match status" value="1"/>
</dbReference>
<keyword evidence="5" id="KW-0808">Transferase</keyword>
<dbReference type="EMBL" id="FUZA01000001">
    <property type="protein sequence ID" value="SKB43121.1"/>
    <property type="molecule type" value="Genomic_DNA"/>
</dbReference>
<organism evidence="14 15">
    <name type="scientific">Dyadobacter psychrophilus</name>
    <dbReference type="NCBI Taxonomy" id="651661"/>
    <lineage>
        <taxon>Bacteria</taxon>
        <taxon>Pseudomonadati</taxon>
        <taxon>Bacteroidota</taxon>
        <taxon>Cytophagia</taxon>
        <taxon>Cytophagales</taxon>
        <taxon>Spirosomataceae</taxon>
        <taxon>Dyadobacter</taxon>
    </lineage>
</organism>
<feature type="transmembrane region" description="Helical" evidence="11">
    <location>
        <begin position="13"/>
        <end position="37"/>
    </location>
</feature>
<evidence type="ECO:0000256" key="1">
    <source>
        <dbReference type="ARBA" id="ARBA00000085"/>
    </source>
</evidence>
<dbReference type="InterPro" id="IPR036097">
    <property type="entry name" value="HisK_dim/P_sf"/>
</dbReference>
<evidence type="ECO:0000256" key="8">
    <source>
        <dbReference type="ARBA" id="ARBA00022989"/>
    </source>
</evidence>